<evidence type="ECO:0000313" key="9">
    <source>
        <dbReference type="Proteomes" id="UP000784286"/>
    </source>
</evidence>
<evidence type="ECO:0000256" key="1">
    <source>
        <dbReference type="ARBA" id="ARBA00001165"/>
    </source>
</evidence>
<dbReference type="InterPro" id="IPR032466">
    <property type="entry name" value="Metal_Hydrolase"/>
</dbReference>
<dbReference type="PANTHER" id="PTHR30068">
    <property type="entry name" value="URONATE ISOMERASE"/>
    <property type="match status" value="1"/>
</dbReference>
<comment type="caution">
    <text evidence="8">The sequence shown here is derived from an EMBL/GenBank/DDBJ whole genome shotgun (WGS) entry which is preliminary data.</text>
</comment>
<evidence type="ECO:0000313" key="8">
    <source>
        <dbReference type="EMBL" id="MBU3856624.1"/>
    </source>
</evidence>
<comment type="pathway">
    <text evidence="2 7">Carbohydrate metabolism; pentose and glucuronate interconversion.</text>
</comment>
<dbReference type="Gene3D" id="1.10.2020.10">
    <property type="entry name" value="uronate isomerase, domain 2, chain A"/>
    <property type="match status" value="1"/>
</dbReference>
<evidence type="ECO:0000256" key="7">
    <source>
        <dbReference type="HAMAP-Rule" id="MF_00675"/>
    </source>
</evidence>
<keyword evidence="6 7" id="KW-0413">Isomerase</keyword>
<evidence type="ECO:0000256" key="3">
    <source>
        <dbReference type="ARBA" id="ARBA00008397"/>
    </source>
</evidence>
<dbReference type="Pfam" id="PF02614">
    <property type="entry name" value="UxaC"/>
    <property type="match status" value="1"/>
</dbReference>
<organism evidence="8 9">
    <name type="scientific">Candidatus Phocaeicola excrementipullorum</name>
    <dbReference type="NCBI Taxonomy" id="2838731"/>
    <lineage>
        <taxon>Bacteria</taxon>
        <taxon>Pseudomonadati</taxon>
        <taxon>Bacteroidota</taxon>
        <taxon>Bacteroidia</taxon>
        <taxon>Bacteroidales</taxon>
        <taxon>Bacteroidaceae</taxon>
        <taxon>Phocaeicola</taxon>
    </lineage>
</organism>
<protein>
    <recommendedName>
        <fullName evidence="5 7">Uronate isomerase</fullName>
        <ecNumber evidence="4 7">5.3.1.12</ecNumber>
    </recommendedName>
    <alternativeName>
        <fullName evidence="7">Glucuronate isomerase</fullName>
    </alternativeName>
    <alternativeName>
        <fullName evidence="7">Uronic isomerase</fullName>
    </alternativeName>
</protein>
<dbReference type="EC" id="5.3.1.12" evidence="4 7"/>
<comment type="similarity">
    <text evidence="3 7">Belongs to the metallo-dependent hydrolases superfamily. Uronate isomerase family.</text>
</comment>
<evidence type="ECO:0000256" key="5">
    <source>
        <dbReference type="ARBA" id="ARBA00020555"/>
    </source>
</evidence>
<comment type="catalytic activity">
    <reaction evidence="7">
        <text>aldehydo-D-galacturonate = keto-D-tagaturonate</text>
        <dbReference type="Rhea" id="RHEA:27702"/>
        <dbReference type="ChEBI" id="CHEBI:12952"/>
        <dbReference type="ChEBI" id="CHEBI:17886"/>
    </reaction>
</comment>
<dbReference type="InterPro" id="IPR003766">
    <property type="entry name" value="Uronate_isomerase"/>
</dbReference>
<sequence length="467" mass="54124">MKKFMDENFLLQTETAQDLYHNHAAKLPIIDYHCHLDPKMVAEDYQFKSITELWLGGDHYKWRAMRSNGVEERYCTGDASDWEKFEKWAETVPYTLRNPLYHWTHLELKTAFGITKTLNPDTAREIFDECNAKLATPEFSARNLMRRYRVETVCTTDDPADSLEYHIATRKSGFEIKMLPTWRPDKAMAVEVPSEFRAYMEKLSEASGIRISTFGDMIDALRKRHAFFAEQGCKLSDHGVEEFYAEDYTEAEIKAIFDKVYGGTELTRGEMLKFKSAMLVAFAEMDWETGWTQQFHYGAIRNNNTKMFRLIGPDTGFDSIGEFSTAKSLSKYLDRLNTEGKLTKTILYNLNPCANEMIATMIGNFQDGSVPGKIQFGSGWWFLDQKNGMEKQMNALSLLGLLSRFVGMLTDSRSFLSYPRHEYFRRTLCNLLGNDVENGEIPFCEMARVRQMTEDISYYNAKKFFQF</sequence>
<dbReference type="SUPFAM" id="SSF51556">
    <property type="entry name" value="Metallo-dependent hydrolases"/>
    <property type="match status" value="1"/>
</dbReference>
<dbReference type="Gene3D" id="3.20.20.140">
    <property type="entry name" value="Metal-dependent hydrolases"/>
    <property type="match status" value="1"/>
</dbReference>
<dbReference type="HAMAP" id="MF_00675">
    <property type="entry name" value="UxaC"/>
    <property type="match status" value="1"/>
</dbReference>
<reference evidence="8" key="1">
    <citation type="journal article" date="2021" name="PeerJ">
        <title>Extensive microbial diversity within the chicken gut microbiome revealed by metagenomics and culture.</title>
        <authorList>
            <person name="Gilroy R."/>
            <person name="Ravi A."/>
            <person name="Getino M."/>
            <person name="Pursley I."/>
            <person name="Horton D.L."/>
            <person name="Alikhan N.F."/>
            <person name="Baker D."/>
            <person name="Gharbi K."/>
            <person name="Hall N."/>
            <person name="Watson M."/>
            <person name="Adriaenssens E.M."/>
            <person name="Foster-Nyarko E."/>
            <person name="Jarju S."/>
            <person name="Secka A."/>
            <person name="Antonio M."/>
            <person name="Oren A."/>
            <person name="Chaudhuri R.R."/>
            <person name="La Ragione R."/>
            <person name="Hildebrand F."/>
            <person name="Pallen M.J."/>
        </authorList>
    </citation>
    <scope>NUCLEOTIDE SEQUENCE</scope>
    <source>
        <strain evidence="8">8470</strain>
    </source>
</reference>
<reference evidence="8" key="2">
    <citation type="submission" date="2021-04" db="EMBL/GenBank/DDBJ databases">
        <authorList>
            <person name="Gilroy R."/>
        </authorList>
    </citation>
    <scope>NUCLEOTIDE SEQUENCE</scope>
    <source>
        <strain evidence="8">8470</strain>
    </source>
</reference>
<name>A0A948TNL7_9BACT</name>
<dbReference type="PANTHER" id="PTHR30068:SF4">
    <property type="entry name" value="URONATE ISOMERASE"/>
    <property type="match status" value="1"/>
</dbReference>
<gene>
    <name evidence="7 8" type="primary">uxaC</name>
    <name evidence="8" type="ORF">H9928_08750</name>
</gene>
<proteinExistence type="inferred from homology"/>
<comment type="catalytic activity">
    <reaction evidence="1 7">
        <text>D-glucuronate = D-fructuronate</text>
        <dbReference type="Rhea" id="RHEA:13049"/>
        <dbReference type="ChEBI" id="CHEBI:58720"/>
        <dbReference type="ChEBI" id="CHEBI:59863"/>
        <dbReference type="EC" id="5.3.1.12"/>
    </reaction>
</comment>
<evidence type="ECO:0000256" key="6">
    <source>
        <dbReference type="ARBA" id="ARBA00023235"/>
    </source>
</evidence>
<dbReference type="AlphaFoldDB" id="A0A948TNL7"/>
<accession>A0A948TNL7</accession>
<dbReference type="Proteomes" id="UP000784286">
    <property type="component" value="Unassembled WGS sequence"/>
</dbReference>
<dbReference type="GO" id="GO:0042840">
    <property type="term" value="P:D-glucuronate catabolic process"/>
    <property type="evidence" value="ECO:0007669"/>
    <property type="project" value="TreeGrafter"/>
</dbReference>
<dbReference type="GO" id="GO:0008880">
    <property type="term" value="F:glucuronate isomerase activity"/>
    <property type="evidence" value="ECO:0007669"/>
    <property type="project" value="UniProtKB-UniRule"/>
</dbReference>
<evidence type="ECO:0000256" key="4">
    <source>
        <dbReference type="ARBA" id="ARBA00012546"/>
    </source>
</evidence>
<dbReference type="NCBIfam" id="NF002794">
    <property type="entry name" value="PRK02925.1"/>
    <property type="match status" value="1"/>
</dbReference>
<evidence type="ECO:0000256" key="2">
    <source>
        <dbReference type="ARBA" id="ARBA00004892"/>
    </source>
</evidence>
<dbReference type="GO" id="GO:0019698">
    <property type="term" value="P:D-galacturonate catabolic process"/>
    <property type="evidence" value="ECO:0007669"/>
    <property type="project" value="TreeGrafter"/>
</dbReference>
<dbReference type="EMBL" id="JAHLFJ010000079">
    <property type="protein sequence ID" value="MBU3856624.1"/>
    <property type="molecule type" value="Genomic_DNA"/>
</dbReference>